<dbReference type="EC" id="3.2.1.52" evidence="3"/>
<evidence type="ECO:0000313" key="8">
    <source>
        <dbReference type="EMBL" id="QDZ40651.1"/>
    </source>
</evidence>
<dbReference type="Pfam" id="PF00933">
    <property type="entry name" value="Glyco_hydro_3"/>
    <property type="match status" value="1"/>
</dbReference>
<dbReference type="InterPro" id="IPR001764">
    <property type="entry name" value="Glyco_hydro_3_N"/>
</dbReference>
<protein>
    <recommendedName>
        <fullName evidence="3">beta-N-acetylhexosaminidase</fullName>
        <ecNumber evidence="3">3.2.1.52</ecNumber>
    </recommendedName>
</protein>
<dbReference type="GO" id="GO:0005975">
    <property type="term" value="P:carbohydrate metabolic process"/>
    <property type="evidence" value="ECO:0007669"/>
    <property type="project" value="InterPro"/>
</dbReference>
<keyword evidence="5" id="KW-0326">Glycosidase</keyword>
<feature type="domain" description="Bacterial Glycosyl hydrolase family 3 C-terminal" evidence="7">
    <location>
        <begin position="383"/>
        <end position="514"/>
    </location>
</feature>
<proteinExistence type="inferred from homology"/>
<dbReference type="SUPFAM" id="SSF51445">
    <property type="entry name" value="(Trans)glycosidases"/>
    <property type="match status" value="1"/>
</dbReference>
<dbReference type="RefSeq" id="WP_146296497.1">
    <property type="nucleotide sequence ID" value="NZ_CP042326.1"/>
</dbReference>
<comment type="catalytic activity">
    <reaction evidence="1">
        <text>Hydrolysis of terminal non-reducing N-acetyl-D-hexosamine residues in N-acetyl-beta-D-hexosaminides.</text>
        <dbReference type="EC" id="3.2.1.52"/>
    </reaction>
</comment>
<dbReference type="InterPro" id="IPR050226">
    <property type="entry name" value="NagZ_Beta-hexosaminidase"/>
</dbReference>
<keyword evidence="9" id="KW-1185">Reference proteome</keyword>
<dbReference type="PANTHER" id="PTHR30480">
    <property type="entry name" value="BETA-HEXOSAMINIDASE-RELATED"/>
    <property type="match status" value="1"/>
</dbReference>
<organism evidence="8 9">
    <name type="scientific">Euhalothece natronophila Z-M001</name>
    <dbReference type="NCBI Taxonomy" id="522448"/>
    <lineage>
        <taxon>Bacteria</taxon>
        <taxon>Bacillati</taxon>
        <taxon>Cyanobacteriota</taxon>
        <taxon>Cyanophyceae</taxon>
        <taxon>Oscillatoriophycideae</taxon>
        <taxon>Chroococcales</taxon>
        <taxon>Halothecacae</taxon>
        <taxon>Halothece cluster</taxon>
        <taxon>Euhalothece</taxon>
    </lineage>
</organism>
<evidence type="ECO:0000259" key="6">
    <source>
        <dbReference type="Pfam" id="PF00933"/>
    </source>
</evidence>
<evidence type="ECO:0000313" key="9">
    <source>
        <dbReference type="Proteomes" id="UP000318453"/>
    </source>
</evidence>
<evidence type="ECO:0000256" key="3">
    <source>
        <dbReference type="ARBA" id="ARBA00012663"/>
    </source>
</evidence>
<dbReference type="AlphaFoldDB" id="A0A5B8NQ42"/>
<reference evidence="8 9" key="1">
    <citation type="submission" date="2019-08" db="EMBL/GenBank/DDBJ databases">
        <title>Carotenoids and Carotenoid Binding Proteins in the Halophilic Cyanobacterium Euhalothece sp. ZM00.</title>
        <authorList>
            <person name="Cho S.M."/>
            <person name="Song J.Y."/>
            <person name="Park Y.-I."/>
        </authorList>
    </citation>
    <scope>NUCLEOTIDE SEQUENCE [LARGE SCALE GENOMIC DNA]</scope>
    <source>
        <strain evidence="8 9">Z-M001</strain>
    </source>
</reference>
<dbReference type="Gene3D" id="3.40.50.10870">
    <property type="entry name" value="Glycosyl hydrolase family 3"/>
    <property type="match status" value="1"/>
</dbReference>
<dbReference type="InterPro" id="IPR036962">
    <property type="entry name" value="Glyco_hydro_3_N_sf"/>
</dbReference>
<gene>
    <name evidence="8" type="ORF">FRE64_12210</name>
</gene>
<dbReference type="EMBL" id="CP042326">
    <property type="protein sequence ID" value="QDZ40651.1"/>
    <property type="molecule type" value="Genomic_DNA"/>
</dbReference>
<dbReference type="KEGG" id="enn:FRE64_12210"/>
<dbReference type="PANTHER" id="PTHR30480:SF13">
    <property type="entry name" value="BETA-HEXOSAMINIDASE"/>
    <property type="match status" value="1"/>
</dbReference>
<dbReference type="Pfam" id="PF18034">
    <property type="entry name" value="Bac_GH3_C"/>
    <property type="match status" value="1"/>
</dbReference>
<keyword evidence="4" id="KW-0378">Hydrolase</keyword>
<evidence type="ECO:0000256" key="2">
    <source>
        <dbReference type="ARBA" id="ARBA00005336"/>
    </source>
</evidence>
<dbReference type="GO" id="GO:0009254">
    <property type="term" value="P:peptidoglycan turnover"/>
    <property type="evidence" value="ECO:0007669"/>
    <property type="project" value="TreeGrafter"/>
</dbReference>
<evidence type="ECO:0000256" key="1">
    <source>
        <dbReference type="ARBA" id="ARBA00001231"/>
    </source>
</evidence>
<dbReference type="OrthoDB" id="9805821at2"/>
<dbReference type="Gene3D" id="3.20.20.300">
    <property type="entry name" value="Glycoside hydrolase, family 3, N-terminal domain"/>
    <property type="match status" value="1"/>
</dbReference>
<accession>A0A5B8NQ42</accession>
<name>A0A5B8NQ42_9CHRO</name>
<comment type="similarity">
    <text evidence="2">Belongs to the glycosyl hydrolase 3 family.</text>
</comment>
<evidence type="ECO:0000259" key="7">
    <source>
        <dbReference type="Pfam" id="PF18034"/>
    </source>
</evidence>
<evidence type="ECO:0000256" key="5">
    <source>
        <dbReference type="ARBA" id="ARBA00023295"/>
    </source>
</evidence>
<evidence type="ECO:0000256" key="4">
    <source>
        <dbReference type="ARBA" id="ARBA00022801"/>
    </source>
</evidence>
<sequence length="516" mass="56217">MATLPDYTQWQLEEQIAQMIVVRASGHLFDQQIRYPQWEPTNEKLRYWLESLNVGGVILLGGSAPEIAQRTQQLQGWAATPLLMAADIEEGVGQRFAGATWFPPPMALSGMGEEGKAYAAKMGELTAQEAIALGINWLFAPVVDVNNNPDNPVINVRAFGEDTQTVSELTTAFIDGAHRYPVLTTAKHFPGHGDTATDSHLSLPVLTVGADRLNEVELPPFKSAIAQGVDAVMSAHILVPAWDDVFPATLSSTALTQQLRFNLNFQGLIVTDALVMGALKEVASPEELPIFAIEAGADIILMPENPESAIAAIADAVNTGRLSRQRITASLSRIWEAKKKARITPPTENFIKELSTPLAEKTTTEILKASLQTHGQLPISQTGGRNLVIVDDLLHCDHIHENSSAIALPEKLGYELQLLGQTQMFPQSPEKFPLTLVQIFTRGNPFRGESGLNDSTKALLESLSHQNSLQAVIVYGSPYVGDWLEKTLPSNVPWLFSYGQMEKSSAIALQTLFGIT</sequence>
<feature type="domain" description="Glycoside hydrolase family 3 N-terminal" evidence="6">
    <location>
        <begin position="12"/>
        <end position="335"/>
    </location>
</feature>
<dbReference type="GO" id="GO:0004563">
    <property type="term" value="F:beta-N-acetylhexosaminidase activity"/>
    <property type="evidence" value="ECO:0007669"/>
    <property type="project" value="UniProtKB-EC"/>
</dbReference>
<dbReference type="InterPro" id="IPR017853">
    <property type="entry name" value="GH"/>
</dbReference>
<dbReference type="InterPro" id="IPR041518">
    <property type="entry name" value="Bac_GH3_C"/>
</dbReference>
<dbReference type="Proteomes" id="UP000318453">
    <property type="component" value="Chromosome"/>
</dbReference>